<reference evidence="10" key="1">
    <citation type="submission" date="2024-02" db="EMBL/GenBank/DDBJ databases">
        <authorList>
            <consortium name="ELIXIR-Norway"/>
            <consortium name="Elixir Norway"/>
        </authorList>
    </citation>
    <scope>NUCLEOTIDE SEQUENCE</scope>
</reference>
<keyword evidence="4" id="KW-0805">Transcription regulation</keyword>
<feature type="domain" description="Dof-type" evidence="9">
    <location>
        <begin position="35"/>
        <end position="89"/>
    </location>
</feature>
<evidence type="ECO:0000256" key="1">
    <source>
        <dbReference type="ARBA" id="ARBA00022723"/>
    </source>
</evidence>
<evidence type="ECO:0000256" key="8">
    <source>
        <dbReference type="SAM" id="MobiDB-lite"/>
    </source>
</evidence>
<dbReference type="PROSITE" id="PS01361">
    <property type="entry name" value="ZF_DOF_1"/>
    <property type="match status" value="1"/>
</dbReference>
<dbReference type="Proteomes" id="UP001497512">
    <property type="component" value="Chromosome 17"/>
</dbReference>
<dbReference type="InterPro" id="IPR003851">
    <property type="entry name" value="Znf_Dof"/>
</dbReference>
<proteinExistence type="predicted"/>
<evidence type="ECO:0000256" key="6">
    <source>
        <dbReference type="ARBA" id="ARBA00023163"/>
    </source>
</evidence>
<evidence type="ECO:0000256" key="7">
    <source>
        <dbReference type="ARBA" id="ARBA00023242"/>
    </source>
</evidence>
<evidence type="ECO:0000313" key="11">
    <source>
        <dbReference type="Proteomes" id="UP001497512"/>
    </source>
</evidence>
<organism evidence="10 11">
    <name type="scientific">Sphagnum troendelagicum</name>
    <dbReference type="NCBI Taxonomy" id="128251"/>
    <lineage>
        <taxon>Eukaryota</taxon>
        <taxon>Viridiplantae</taxon>
        <taxon>Streptophyta</taxon>
        <taxon>Embryophyta</taxon>
        <taxon>Bryophyta</taxon>
        <taxon>Sphagnophytina</taxon>
        <taxon>Sphagnopsida</taxon>
        <taxon>Sphagnales</taxon>
        <taxon>Sphagnaceae</taxon>
        <taxon>Sphagnum</taxon>
    </lineage>
</organism>
<keyword evidence="3" id="KW-0862">Zinc</keyword>
<dbReference type="EMBL" id="OZ019909">
    <property type="protein sequence ID" value="CAK9209781.1"/>
    <property type="molecule type" value="Genomic_DNA"/>
</dbReference>
<evidence type="ECO:0000313" key="10">
    <source>
        <dbReference type="EMBL" id="CAK9209781.1"/>
    </source>
</evidence>
<evidence type="ECO:0000256" key="2">
    <source>
        <dbReference type="ARBA" id="ARBA00022771"/>
    </source>
</evidence>
<keyword evidence="7" id="KW-0539">Nucleus</keyword>
<keyword evidence="1" id="KW-0479">Metal-binding</keyword>
<feature type="region of interest" description="Disordered" evidence="8">
    <location>
        <begin position="1"/>
        <end position="28"/>
    </location>
</feature>
<gene>
    <name evidence="10" type="ORF">CSSPTR1EN2_LOCUS10070</name>
</gene>
<feature type="compositionally biased region" description="Low complexity" evidence="8">
    <location>
        <begin position="14"/>
        <end position="28"/>
    </location>
</feature>
<accession>A0ABP0U0U6</accession>
<dbReference type="InterPro" id="IPR045174">
    <property type="entry name" value="Dof"/>
</dbReference>
<evidence type="ECO:0000256" key="4">
    <source>
        <dbReference type="ARBA" id="ARBA00023015"/>
    </source>
</evidence>
<evidence type="ECO:0000256" key="5">
    <source>
        <dbReference type="ARBA" id="ARBA00023125"/>
    </source>
</evidence>
<dbReference type="PROSITE" id="PS50884">
    <property type="entry name" value="ZF_DOF_2"/>
    <property type="match status" value="1"/>
</dbReference>
<evidence type="ECO:0000259" key="9">
    <source>
        <dbReference type="PROSITE" id="PS50884"/>
    </source>
</evidence>
<dbReference type="Pfam" id="PF02701">
    <property type="entry name" value="Zn_ribbon_Dof"/>
    <property type="match status" value="1"/>
</dbReference>
<evidence type="ECO:0000256" key="3">
    <source>
        <dbReference type="ARBA" id="ARBA00022833"/>
    </source>
</evidence>
<sequence>MQELSSGSVLSMEPQHQSAARSAAQAPPKQLEKIVTCPRCDSLDTKFCYYNNYNINQPRHFCKNCQRYWTAGGTLRNVPVGAGRRKNKHNGAHGPLQSSSEGEMVEAVCQEPVQIDLSDELGMKLSSDSPTRLGQKIKTPCSMNGALISGEITAGPDMVDSGSGKEDAASSLTGPVHTVIRDGHGFQHQISSAMYNQSMPAGDLGGWTSNGSPFSFFSGAWPYGYNVAWNGVPPMPSTSPFCTLTPGSLGCSPPGPNFASWCPAPGTLWTGAHWALGIPGTSGVSGVVSNTNRSFAVCDAASKVPGVMTVSGTSGVPWDPQGWSLPTPGATAGKRVSPEGGKAESIWGQKLMRIDYDNKSSGWSNRVGIKSDPDVIDTGNLFKGFHPKIENQSTTGKPFYKPHVFVNTMQFQETTT</sequence>
<feature type="region of interest" description="Disordered" evidence="8">
    <location>
        <begin position="80"/>
        <end position="101"/>
    </location>
</feature>
<name>A0ABP0U0U6_9BRYO</name>
<dbReference type="PANTHER" id="PTHR31089:SF1">
    <property type="entry name" value="CYCLIC DOF FACTOR 3"/>
    <property type="match status" value="1"/>
</dbReference>
<keyword evidence="2" id="KW-0863">Zinc-finger</keyword>
<keyword evidence="6" id="KW-0804">Transcription</keyword>
<keyword evidence="11" id="KW-1185">Reference proteome</keyword>
<keyword evidence="5" id="KW-0238">DNA-binding</keyword>
<protein>
    <recommendedName>
        <fullName evidence="9">Dof-type domain-containing protein</fullName>
    </recommendedName>
</protein>
<dbReference type="PANTHER" id="PTHR31089">
    <property type="entry name" value="CYCLIC DOF FACTOR 2"/>
    <property type="match status" value="1"/>
</dbReference>